<feature type="repeat" description="PPR" evidence="3">
    <location>
        <begin position="215"/>
        <end position="249"/>
    </location>
</feature>
<reference evidence="4 5" key="1">
    <citation type="submission" date="2024-01" db="EMBL/GenBank/DDBJ databases">
        <title>The complete chloroplast genome sequence of Lithospermum erythrorhizon: insights into the phylogenetic relationship among Boraginaceae species and the maternal lineages of purple gromwells.</title>
        <authorList>
            <person name="Okada T."/>
            <person name="Watanabe K."/>
        </authorList>
    </citation>
    <scope>NUCLEOTIDE SEQUENCE [LARGE SCALE GENOMIC DNA]</scope>
</reference>
<dbReference type="Proteomes" id="UP001454036">
    <property type="component" value="Unassembled WGS sequence"/>
</dbReference>
<evidence type="ECO:0000256" key="2">
    <source>
        <dbReference type="ARBA" id="ARBA00022737"/>
    </source>
</evidence>
<dbReference type="InterPro" id="IPR002885">
    <property type="entry name" value="PPR_rpt"/>
</dbReference>
<dbReference type="Pfam" id="PF13041">
    <property type="entry name" value="PPR_2"/>
    <property type="match status" value="1"/>
</dbReference>
<comment type="caution">
    <text evidence="4">The sequence shown here is derived from an EMBL/GenBank/DDBJ whole genome shotgun (WGS) entry which is preliminary data.</text>
</comment>
<evidence type="ECO:0000256" key="3">
    <source>
        <dbReference type="PROSITE-ProRule" id="PRU00708"/>
    </source>
</evidence>
<organism evidence="4 5">
    <name type="scientific">Lithospermum erythrorhizon</name>
    <name type="common">Purple gromwell</name>
    <name type="synonym">Lithospermum officinale var. erythrorhizon</name>
    <dbReference type="NCBI Taxonomy" id="34254"/>
    <lineage>
        <taxon>Eukaryota</taxon>
        <taxon>Viridiplantae</taxon>
        <taxon>Streptophyta</taxon>
        <taxon>Embryophyta</taxon>
        <taxon>Tracheophyta</taxon>
        <taxon>Spermatophyta</taxon>
        <taxon>Magnoliopsida</taxon>
        <taxon>eudicotyledons</taxon>
        <taxon>Gunneridae</taxon>
        <taxon>Pentapetalae</taxon>
        <taxon>asterids</taxon>
        <taxon>lamiids</taxon>
        <taxon>Boraginales</taxon>
        <taxon>Boraginaceae</taxon>
        <taxon>Boraginoideae</taxon>
        <taxon>Lithospermeae</taxon>
        <taxon>Lithospermum</taxon>
    </lineage>
</organism>
<dbReference type="Gene3D" id="1.25.40.10">
    <property type="entry name" value="Tetratricopeptide repeat domain"/>
    <property type="match status" value="3"/>
</dbReference>
<name>A0AAV3QMT5_LITER</name>
<comment type="similarity">
    <text evidence="1">Belongs to the PPR family. P subfamily.</text>
</comment>
<dbReference type="PANTHER" id="PTHR47939:SF7">
    <property type="entry name" value="REPEAT-CONTAINING PROTEIN, PUTATIVE-RELATED"/>
    <property type="match status" value="1"/>
</dbReference>
<dbReference type="Pfam" id="PF01535">
    <property type="entry name" value="PPR"/>
    <property type="match status" value="2"/>
</dbReference>
<proteinExistence type="inferred from homology"/>
<protein>
    <recommendedName>
        <fullName evidence="6">Pentatricopeptide repeat-containing protein</fullName>
    </recommendedName>
</protein>
<dbReference type="AlphaFoldDB" id="A0AAV3QMT5"/>
<evidence type="ECO:0000256" key="1">
    <source>
        <dbReference type="ARBA" id="ARBA00007626"/>
    </source>
</evidence>
<dbReference type="InterPro" id="IPR050667">
    <property type="entry name" value="PPR-containing_protein"/>
</dbReference>
<evidence type="ECO:0000313" key="5">
    <source>
        <dbReference type="Proteomes" id="UP001454036"/>
    </source>
</evidence>
<dbReference type="PROSITE" id="PS51375">
    <property type="entry name" value="PPR"/>
    <property type="match status" value="2"/>
</dbReference>
<dbReference type="InterPro" id="IPR011990">
    <property type="entry name" value="TPR-like_helical_dom_sf"/>
</dbReference>
<accession>A0AAV3QMT5</accession>
<dbReference type="PANTHER" id="PTHR47939">
    <property type="entry name" value="MEMBRANE-ASSOCIATED SALT-INDUCIBLE PROTEIN-LIKE"/>
    <property type="match status" value="1"/>
</dbReference>
<gene>
    <name evidence="4" type="ORF">LIER_19982</name>
</gene>
<dbReference type="NCBIfam" id="TIGR00756">
    <property type="entry name" value="PPR"/>
    <property type="match status" value="3"/>
</dbReference>
<evidence type="ECO:0000313" key="4">
    <source>
        <dbReference type="EMBL" id="GAA0164316.1"/>
    </source>
</evidence>
<keyword evidence="5" id="KW-1185">Reference proteome</keyword>
<evidence type="ECO:0008006" key="6">
    <source>
        <dbReference type="Google" id="ProtNLM"/>
    </source>
</evidence>
<keyword evidence="2" id="KW-0677">Repeat</keyword>
<dbReference type="EMBL" id="BAABME010005005">
    <property type="protein sequence ID" value="GAA0164316.1"/>
    <property type="molecule type" value="Genomic_DNA"/>
</dbReference>
<feature type="repeat" description="PPR" evidence="3">
    <location>
        <begin position="285"/>
        <end position="319"/>
    </location>
</feature>
<sequence>MLTLQIVRRFCAASTFTSAKNAVLCNGRNNVLKNSRNLLNVDQPVLFKLKKERDPEKLFNLFKLNANNKVLVENRFAFEDTVGRLAGAGRFDYIECLLEQQKALPQGRREGFVIRIIMLYGKAGMMRHALNTFFDMHLYGCRRTVKSFNATLMILTKSRDINMIESFLRDVPMRFEIAIDLMSLNIVVNTFCEMLILDKAYMLMVEAEKSGLCPDVVTYTILISAFYKARRWEFANGLWNLMVLKGCPPNLATFNVRIQFLANIGRAWEANELLALMHTAKVIPDEITYNLVIKAFFLARRPDMVERVCSDFYRRGYKPNEKIYQTIIHYLCKSGDYDLAFTKCQESMKCNHFPSLHSIYMLLQGLWKNNRRDKAIYIMTLVRKRVPPYKKDQLQAMQSILSYG</sequence>